<dbReference type="PANTHER" id="PTHR43792">
    <property type="entry name" value="GNAT FAMILY, PUTATIVE (AFU_ORTHOLOGUE AFUA_3G00765)-RELATED-RELATED"/>
    <property type="match status" value="1"/>
</dbReference>
<feature type="domain" description="N-acetyltransferase" evidence="1">
    <location>
        <begin position="30"/>
        <end position="182"/>
    </location>
</feature>
<comment type="caution">
    <text evidence="2">The sequence shown here is derived from an EMBL/GenBank/DDBJ whole genome shotgun (WGS) entry which is preliminary data.</text>
</comment>
<dbReference type="InterPro" id="IPR000182">
    <property type="entry name" value="GNAT_dom"/>
</dbReference>
<name>A0AA41X746_9BACI</name>
<dbReference type="PROSITE" id="PS51186">
    <property type="entry name" value="GNAT"/>
    <property type="match status" value="1"/>
</dbReference>
<dbReference type="InterPro" id="IPR016181">
    <property type="entry name" value="Acyl_CoA_acyltransferase"/>
</dbReference>
<dbReference type="Proteomes" id="UP001156102">
    <property type="component" value="Unassembled WGS sequence"/>
</dbReference>
<dbReference type="GO" id="GO:0005737">
    <property type="term" value="C:cytoplasm"/>
    <property type="evidence" value="ECO:0007669"/>
    <property type="project" value="TreeGrafter"/>
</dbReference>
<sequence length="189" mass="21659">MNSNFNLEDFPVLETERLQLRELQLTDAGAVFRCLSNEAVTRYWGVLPFSSIQQAEGFIQSCRDGFAERQRIRWGIVRKEDGAFMGTCGFHAWNKGCSRCEIGYELAEEYWGHGYATEAIRALTSFGFRVLELHRIGAVVYLENTASQHVLEKLGFAKEGILRDYMKCDGKYYDVYMSSLLHPTNLKES</sequence>
<dbReference type="RefSeq" id="WP_254757268.1">
    <property type="nucleotide sequence ID" value="NZ_JANCLT010000001.1"/>
</dbReference>
<reference evidence="2" key="1">
    <citation type="submission" date="2022-07" db="EMBL/GenBank/DDBJ databases">
        <authorList>
            <person name="Li W.-J."/>
            <person name="Deng Q.-Q."/>
        </authorList>
    </citation>
    <scope>NUCLEOTIDE SEQUENCE</scope>
    <source>
        <strain evidence="2">SYSU M60031</strain>
    </source>
</reference>
<dbReference type="EMBL" id="JANCLT010000001">
    <property type="protein sequence ID" value="MCP8967545.1"/>
    <property type="molecule type" value="Genomic_DNA"/>
</dbReference>
<evidence type="ECO:0000313" key="2">
    <source>
        <dbReference type="EMBL" id="MCP8967545.1"/>
    </source>
</evidence>
<accession>A0AA41X746</accession>
<dbReference type="Gene3D" id="3.40.630.30">
    <property type="match status" value="1"/>
</dbReference>
<keyword evidence="3" id="KW-1185">Reference proteome</keyword>
<dbReference type="InterPro" id="IPR051531">
    <property type="entry name" value="N-acetyltransferase"/>
</dbReference>
<proteinExistence type="predicted"/>
<dbReference type="SUPFAM" id="SSF55729">
    <property type="entry name" value="Acyl-CoA N-acyltransferases (Nat)"/>
    <property type="match status" value="1"/>
</dbReference>
<dbReference type="Pfam" id="PF13302">
    <property type="entry name" value="Acetyltransf_3"/>
    <property type="match status" value="1"/>
</dbReference>
<evidence type="ECO:0000313" key="3">
    <source>
        <dbReference type="Proteomes" id="UP001156102"/>
    </source>
</evidence>
<gene>
    <name evidence="2" type="ORF">NK662_03180</name>
</gene>
<dbReference type="PANTHER" id="PTHR43792:SF9">
    <property type="entry name" value="RIBOSOMAL-PROTEIN-ALANINE ACETYLTRANSFERASE"/>
    <property type="match status" value="1"/>
</dbReference>
<organism evidence="2 3">
    <name type="scientific">Ectobacillus ponti</name>
    <dbReference type="NCBI Taxonomy" id="2961894"/>
    <lineage>
        <taxon>Bacteria</taxon>
        <taxon>Bacillati</taxon>
        <taxon>Bacillota</taxon>
        <taxon>Bacilli</taxon>
        <taxon>Bacillales</taxon>
        <taxon>Bacillaceae</taxon>
        <taxon>Ectobacillus</taxon>
    </lineage>
</organism>
<evidence type="ECO:0000259" key="1">
    <source>
        <dbReference type="PROSITE" id="PS51186"/>
    </source>
</evidence>
<dbReference type="GO" id="GO:0008999">
    <property type="term" value="F:protein-N-terminal-alanine acetyltransferase activity"/>
    <property type="evidence" value="ECO:0007669"/>
    <property type="project" value="TreeGrafter"/>
</dbReference>
<dbReference type="AlphaFoldDB" id="A0AA41X746"/>
<protein>
    <submittedName>
        <fullName evidence="2">GNAT family N-acetyltransferase</fullName>
    </submittedName>
</protein>